<dbReference type="EC" id="2.7.13.3" evidence="2"/>
<dbReference type="InterPro" id="IPR005467">
    <property type="entry name" value="His_kinase_dom"/>
</dbReference>
<feature type="domain" description="Histidine kinase" evidence="11">
    <location>
        <begin position="1858"/>
        <end position="2117"/>
    </location>
</feature>
<name>A0ABT1QSF0_9GAMM</name>
<dbReference type="PROSITE" id="PS50109">
    <property type="entry name" value="HIS_KIN"/>
    <property type="match status" value="1"/>
</dbReference>
<evidence type="ECO:0000256" key="5">
    <source>
        <dbReference type="ARBA" id="ARBA00022777"/>
    </source>
</evidence>
<dbReference type="Pfam" id="PF00072">
    <property type="entry name" value="Response_reg"/>
    <property type="match status" value="1"/>
</dbReference>
<dbReference type="Pfam" id="PF01627">
    <property type="entry name" value="Hpt"/>
    <property type="match status" value="3"/>
</dbReference>
<feature type="region of interest" description="Disordered" evidence="10">
    <location>
        <begin position="667"/>
        <end position="690"/>
    </location>
</feature>
<dbReference type="SMART" id="SM00448">
    <property type="entry name" value="REC"/>
    <property type="match status" value="1"/>
</dbReference>
<dbReference type="Gene3D" id="1.10.287.560">
    <property type="entry name" value="Histidine kinase CheA-like, homodimeric domain"/>
    <property type="match status" value="1"/>
</dbReference>
<comment type="caution">
    <text evidence="15">The sequence shown here is derived from an EMBL/GenBank/DDBJ whole genome shotgun (WGS) entry which is preliminary data.</text>
</comment>
<dbReference type="InterPro" id="IPR036641">
    <property type="entry name" value="HPT_dom_sf"/>
</dbReference>
<dbReference type="SUPFAM" id="SSF47226">
    <property type="entry name" value="Histidine-containing phosphotransfer domain, HPT domain"/>
    <property type="match status" value="5"/>
</dbReference>
<dbReference type="Pfam" id="PF02518">
    <property type="entry name" value="HATPase_c"/>
    <property type="match status" value="1"/>
</dbReference>
<organism evidence="15 16">
    <name type="scientific">Tahibacter harae</name>
    <dbReference type="NCBI Taxonomy" id="2963937"/>
    <lineage>
        <taxon>Bacteria</taxon>
        <taxon>Pseudomonadati</taxon>
        <taxon>Pseudomonadota</taxon>
        <taxon>Gammaproteobacteria</taxon>
        <taxon>Lysobacterales</taxon>
        <taxon>Rhodanobacteraceae</taxon>
        <taxon>Tahibacter</taxon>
    </lineage>
</organism>
<accession>A0ABT1QSF0</accession>
<evidence type="ECO:0000256" key="10">
    <source>
        <dbReference type="SAM" id="MobiDB-lite"/>
    </source>
</evidence>
<feature type="region of interest" description="Disordered" evidence="10">
    <location>
        <begin position="565"/>
        <end position="616"/>
    </location>
</feature>
<dbReference type="SMART" id="SM00073">
    <property type="entry name" value="HPT"/>
    <property type="match status" value="2"/>
</dbReference>
<evidence type="ECO:0000259" key="12">
    <source>
        <dbReference type="PROSITE" id="PS50110"/>
    </source>
</evidence>
<keyword evidence="9" id="KW-0175">Coiled coil</keyword>
<dbReference type="Pfam" id="PF26379">
    <property type="entry name" value="FimL_2nd"/>
    <property type="match status" value="1"/>
</dbReference>
<dbReference type="InterPro" id="IPR002545">
    <property type="entry name" value="CheW-lke_dom"/>
</dbReference>
<feature type="coiled-coil region" evidence="9">
    <location>
        <begin position="1830"/>
        <end position="1857"/>
    </location>
</feature>
<dbReference type="RefSeq" id="WP_255914292.1">
    <property type="nucleotide sequence ID" value="NZ_JANFQO010000008.1"/>
</dbReference>
<evidence type="ECO:0000259" key="11">
    <source>
        <dbReference type="PROSITE" id="PS50109"/>
    </source>
</evidence>
<keyword evidence="4" id="KW-0808">Transferase</keyword>
<dbReference type="InterPro" id="IPR003594">
    <property type="entry name" value="HATPase_dom"/>
</dbReference>
<dbReference type="EMBL" id="JANFQO010000008">
    <property type="protein sequence ID" value="MCQ4165204.1"/>
    <property type="molecule type" value="Genomic_DNA"/>
</dbReference>
<dbReference type="Pfam" id="PF01584">
    <property type="entry name" value="CheW"/>
    <property type="match status" value="1"/>
</dbReference>
<evidence type="ECO:0000256" key="2">
    <source>
        <dbReference type="ARBA" id="ARBA00012438"/>
    </source>
</evidence>
<dbReference type="InterPro" id="IPR001789">
    <property type="entry name" value="Sig_transdc_resp-reg_receiver"/>
</dbReference>
<protein>
    <recommendedName>
        <fullName evidence="2">histidine kinase</fullName>
        <ecNumber evidence="2">2.7.13.3</ecNumber>
    </recommendedName>
</protein>
<dbReference type="Gene3D" id="1.20.120.160">
    <property type="entry name" value="HPT domain"/>
    <property type="match status" value="5"/>
</dbReference>
<keyword evidence="5" id="KW-0418">Kinase</keyword>
<dbReference type="SUPFAM" id="SSF50341">
    <property type="entry name" value="CheW-like"/>
    <property type="match status" value="1"/>
</dbReference>
<feature type="modified residue" description="Phosphohistidine" evidence="7">
    <location>
        <position position="884"/>
    </location>
</feature>
<keyword evidence="6" id="KW-0902">Two-component regulatory system</keyword>
<feature type="compositionally biased region" description="Pro residues" evidence="10">
    <location>
        <begin position="575"/>
        <end position="584"/>
    </location>
</feature>
<feature type="modified residue" description="4-aspartylphosphate" evidence="8">
    <location>
        <position position="2336"/>
    </location>
</feature>
<dbReference type="CDD" id="cd17546">
    <property type="entry name" value="REC_hyHK_CKI1_RcsC-like"/>
    <property type="match status" value="1"/>
</dbReference>
<feature type="region of interest" description="Disordered" evidence="10">
    <location>
        <begin position="1499"/>
        <end position="1600"/>
    </location>
</feature>
<evidence type="ECO:0000313" key="16">
    <source>
        <dbReference type="Proteomes" id="UP001165498"/>
    </source>
</evidence>
<feature type="modified residue" description="Phosphohistidine" evidence="7">
    <location>
        <position position="1652"/>
    </location>
</feature>
<keyword evidence="16" id="KW-1185">Reference proteome</keyword>
<dbReference type="PRINTS" id="PR00344">
    <property type="entry name" value="BCTRLSENSOR"/>
</dbReference>
<keyword evidence="3 8" id="KW-0597">Phosphoprotein</keyword>
<feature type="domain" description="CheW-like" evidence="13">
    <location>
        <begin position="2119"/>
        <end position="2256"/>
    </location>
</feature>
<comment type="catalytic activity">
    <reaction evidence="1">
        <text>ATP + protein L-histidine = ADP + protein N-phospho-L-histidine.</text>
        <dbReference type="EC" id="2.7.13.3"/>
    </reaction>
</comment>
<feature type="compositionally biased region" description="Low complexity" evidence="10">
    <location>
        <begin position="1576"/>
        <end position="1586"/>
    </location>
</feature>
<dbReference type="Proteomes" id="UP001165498">
    <property type="component" value="Unassembled WGS sequence"/>
</dbReference>
<dbReference type="SUPFAM" id="SSF52172">
    <property type="entry name" value="CheY-like"/>
    <property type="match status" value="1"/>
</dbReference>
<evidence type="ECO:0000256" key="1">
    <source>
        <dbReference type="ARBA" id="ARBA00000085"/>
    </source>
</evidence>
<feature type="region of interest" description="Disordered" evidence="10">
    <location>
        <begin position="1757"/>
        <end position="1789"/>
    </location>
</feature>
<dbReference type="CDD" id="cd00088">
    <property type="entry name" value="HPT"/>
    <property type="match status" value="2"/>
</dbReference>
<dbReference type="Gene3D" id="3.30.565.10">
    <property type="entry name" value="Histidine kinase-like ATPase, C-terminal domain"/>
    <property type="match status" value="1"/>
</dbReference>
<dbReference type="SMART" id="SM01231">
    <property type="entry name" value="H-kinase_dim"/>
    <property type="match status" value="1"/>
</dbReference>
<evidence type="ECO:0000259" key="14">
    <source>
        <dbReference type="PROSITE" id="PS50894"/>
    </source>
</evidence>
<dbReference type="PANTHER" id="PTHR43395">
    <property type="entry name" value="SENSOR HISTIDINE KINASE CHEA"/>
    <property type="match status" value="1"/>
</dbReference>
<dbReference type="InterPro" id="IPR011006">
    <property type="entry name" value="CheY-like_superfamily"/>
</dbReference>
<dbReference type="Gene3D" id="3.40.50.2300">
    <property type="match status" value="1"/>
</dbReference>
<dbReference type="InterPro" id="IPR036061">
    <property type="entry name" value="CheW-like_dom_sf"/>
</dbReference>
<feature type="compositionally biased region" description="Low complexity" evidence="10">
    <location>
        <begin position="1757"/>
        <end position="1782"/>
    </location>
</feature>
<dbReference type="SMART" id="SM00260">
    <property type="entry name" value="CheW"/>
    <property type="match status" value="1"/>
</dbReference>
<dbReference type="InterPro" id="IPR008207">
    <property type="entry name" value="Sig_transdc_His_kin_Hpt_dom"/>
</dbReference>
<feature type="domain" description="HPt" evidence="14">
    <location>
        <begin position="837"/>
        <end position="941"/>
    </location>
</feature>
<dbReference type="InterPro" id="IPR037006">
    <property type="entry name" value="CheA-like_homodim_sf"/>
</dbReference>
<dbReference type="SUPFAM" id="SSF55874">
    <property type="entry name" value="ATPase domain of HSP90 chaperone/DNA topoisomerase II/histidine kinase"/>
    <property type="match status" value="1"/>
</dbReference>
<evidence type="ECO:0000313" key="15">
    <source>
        <dbReference type="EMBL" id="MCQ4165204.1"/>
    </source>
</evidence>
<evidence type="ECO:0000256" key="7">
    <source>
        <dbReference type="PROSITE-ProRule" id="PRU00110"/>
    </source>
</evidence>
<dbReference type="InterPro" id="IPR004105">
    <property type="entry name" value="CheA-like_dim"/>
</dbReference>
<evidence type="ECO:0000256" key="6">
    <source>
        <dbReference type="ARBA" id="ARBA00023012"/>
    </source>
</evidence>
<evidence type="ECO:0000256" key="4">
    <source>
        <dbReference type="ARBA" id="ARBA00022679"/>
    </source>
</evidence>
<dbReference type="PANTHER" id="PTHR43395:SF8">
    <property type="entry name" value="HISTIDINE KINASE"/>
    <property type="match status" value="1"/>
</dbReference>
<dbReference type="PROSITE" id="PS50110">
    <property type="entry name" value="RESPONSE_REGULATORY"/>
    <property type="match status" value="1"/>
</dbReference>
<feature type="compositionally biased region" description="Low complexity" evidence="10">
    <location>
        <begin position="585"/>
        <end position="599"/>
    </location>
</feature>
<dbReference type="InterPro" id="IPR051315">
    <property type="entry name" value="Bact_Chemotaxis_CheA"/>
</dbReference>
<dbReference type="PROSITE" id="PS50851">
    <property type="entry name" value="CHEW"/>
    <property type="match status" value="1"/>
</dbReference>
<evidence type="ECO:0000256" key="9">
    <source>
        <dbReference type="SAM" id="Coils"/>
    </source>
</evidence>
<evidence type="ECO:0000259" key="13">
    <source>
        <dbReference type="PROSITE" id="PS50851"/>
    </source>
</evidence>
<evidence type="ECO:0000256" key="3">
    <source>
        <dbReference type="ARBA" id="ARBA00022553"/>
    </source>
</evidence>
<evidence type="ECO:0000256" key="8">
    <source>
        <dbReference type="PROSITE-ProRule" id="PRU00169"/>
    </source>
</evidence>
<reference evidence="15" key="1">
    <citation type="submission" date="2022-07" db="EMBL/GenBank/DDBJ databases">
        <title>Tahibacter sp., a new gammaproteobacterium isolated from the silt sample collected at pig farm.</title>
        <authorList>
            <person name="Chen H."/>
        </authorList>
    </citation>
    <scope>NUCLEOTIDE SEQUENCE</scope>
    <source>
        <strain evidence="15">P2K</strain>
    </source>
</reference>
<feature type="compositionally biased region" description="Basic and acidic residues" evidence="10">
    <location>
        <begin position="1499"/>
        <end position="1520"/>
    </location>
</feature>
<dbReference type="SMART" id="SM00387">
    <property type="entry name" value="HATPase_c"/>
    <property type="match status" value="1"/>
</dbReference>
<feature type="domain" description="HPt" evidence="14">
    <location>
        <begin position="1605"/>
        <end position="1709"/>
    </location>
</feature>
<proteinExistence type="predicted"/>
<dbReference type="InterPro" id="IPR036890">
    <property type="entry name" value="HATPase_C_sf"/>
</dbReference>
<feature type="compositionally biased region" description="Basic and acidic residues" evidence="10">
    <location>
        <begin position="1527"/>
        <end position="1548"/>
    </location>
</feature>
<dbReference type="PROSITE" id="PS50894">
    <property type="entry name" value="HPT"/>
    <property type="match status" value="2"/>
</dbReference>
<dbReference type="InterPro" id="IPR004358">
    <property type="entry name" value="Sig_transdc_His_kin-like_C"/>
</dbReference>
<feature type="compositionally biased region" description="Low complexity" evidence="10">
    <location>
        <begin position="1549"/>
        <end position="1568"/>
    </location>
</feature>
<dbReference type="InterPro" id="IPR058661">
    <property type="entry name" value="FimL_2nd"/>
</dbReference>
<feature type="domain" description="Response regulatory" evidence="12">
    <location>
        <begin position="2287"/>
        <end position="2403"/>
    </location>
</feature>
<dbReference type="Gene3D" id="2.30.30.40">
    <property type="entry name" value="SH3 Domains"/>
    <property type="match status" value="1"/>
</dbReference>
<gene>
    <name evidence="15" type="ORF">NM961_10830</name>
</gene>
<sequence>MRLQDDIDFTTLNWVKQELDETLKQARQALEAYVDDPADSSLMRFCATYLHQVQGTLRMVELYGASMVVEEMERLAQTLLDGEIRQKDEAYSVLMRGIVQLPDYLERLQSGHKDIPIVLLPLLNDLRAVRGEELFSESVLFSPDLGLPLPAAANGAPQALSEGELKLSAGRLRTAYQVSLLKWLRAADPRAETDKLIDLLTRIQAISHAVEPRRVWWIGSSVLEGVGVGAIEASPAVKLLFGKIDREIKRLVDNGEAAFQAAPPRELLKNLLYYVAHANGDSPRLGAVRQAFKLQSLLPSEKELEHAKGSISGHNRALLDTVSAAIKDDLLRVKEALDIFLRAQGNDPAELMAQVDVLDRVGDTLGMLGLGVPRRVVVEQRGIVEEMANKTRSPDESTLLDVAGALLYVEASLDDHIERLGADTPEDTGSGGMELPKAEVRKILDALMKEATTNLAQAKNDIVAFIESPWDHAKVEQIPRLLEEVSGALRMLDLQRPSELMHGLVRFIEVELMRWRRVPTAEQMDKLADTIASIEYYLEATRDQRAGREKILDVTRESLEALGYWPVPEDDGDAPEPPPPPRAPLPDTSAGPSAPTAAPLVSSAPTPPPASRGGSAFSLELETPAAAEPDPVAAAAAPLALDPIAPAEARAADLSIGQFVSFAETLPDGRGPAPRQELDFSSSADSDLPSVEMDLGSDVDEYIARLGLPDAGEPVVEELTLAEVEPDQAEQPRELEVAVEIAPGRALDDLVIGEASVVVDEAQDLTGLRLTETEPTQPPPAEVPAVAVAPVSPAPVVPAAPPAPRFRTIEIEEEIEEEVEDDAAPAGADASFQAVASDDIDEEIREVFVEEVQDEIENLNVHMPVWKADLNDFERLKPVRRSFHTLKGSGRLVGAMALGEFSWKVENMLNRVLDKTIQPNVAVITLVDQAVAALPELLAALRGEGAPTSDIAGIMAVADKLIAGEEAFLAPARKRTRLVKRKIKRLVEVPVEDEPVAAAAPEPVAAVAAASVVAAPVELTRTLDIEREIESAPPANEIDADALPSFGPLPNIDPVLFDILRSEVSQHLAVVDGFVDGSRHHPQVATDTLLRSVHTLHGAIAMVDIPVISQVLAPLEGYIKRLRARDAAPEPAGLAVLADASTLVRHVMQSLERGQLELPHSETLIERIVALRDDLPEPELAHTLYVPSDDDFDTIELGGSAAAADAAGESAPAAEAVSALAGLALESNVEDAAPDAAVQEPARAEITFDLPAAADAAPQESSGAEFTFDIPAASEAAPQQPTGAEFTFDIPAAVEEISLAEPVAETLDTLEPASIEISAEPVSALDLDFDGAAAQDDGAVSIPLEDELSIALDGDFVSDIPSAAVSPGNADDASLQIEELSLEDLAQFDFPGLKDAAETPDESVSLSLAGPAPADDALMLDSLFSSDEQAEFDAMLAGVAPAESSPVIASGLADIPLAGGADLSAEASELDALLASAAAEEAAEAARAAQEAARARAEAEREAAALAEAEARAERERAEAEAQAARAEAEAAEQARAEAAARAEREQAEAQAQAERAAAEAAQRAAAEAAERARAEAAAASQAAQRDIVLPPIAEDPQPEGKLDLPDMDEDLLEIFVQEGSDILDHSDGLIARLREAPHDRDIVTGIQRDLHTLKGGARMAGLAPIGDLSHTMESLLEAISEGRRSMDRATVESFERGFDRLHALVQRIAKRQAIAMPENAIARFEALVSGDLSGQLGPAGGDASAAPVAEAPAAPAAPAPVEAARAPARPAAPARPGALPPVEDDEPRPAQEMIRVRSDLLDSLVNYAGEVSIYRSRLEQQVTTFRFNLVEFEQTVARLREQLRKLEMETEAQIIARYQREHHEPGETVFDPLELDRFSQLQQLSRALGESVSDLVSIQNLLDDLTRQSETLLLQQSRVSSDLQEGLMRTRMVPFDSLVPSLRRTVRQAAQEIGKRAQLKVEGAQGEMDRNLLERMKAPFEHMLRNALAHGIESPEERSRNNKNPEGTVTIQVSREATEVVLRVSDDGRGMDRDAIRRKAIERGLLNAEAQLSDRDLYAFILETGFSTAEQVTQLAGRGVGMDVVHNEIKQLGGGLTIDSERGKGSVFTIRLPFTLAVTQAILVRLGEATYAIPMSSVQGVVRIGREDLERRLATANPVYAYAGEEFHIYELAQLLNVPVPRLADEAQVPLLMTRTGDQRAAVRIDGVVGSREVVVKSVGPQISSVAGIFGATIMGDGSVVMILDLAPLVRRYVALRAASVEAGVDIATLAPQPVAPPVEERRQPLVMVVDDSITMRKVTTRVLERNDMDVITAKDGLDAVEKLQDKVPDLMLLDIEMPRMDGYELATYMKNDPRLRLVPIIMITSRTGEKHRQRALEIGVERYLGKPYQEVDLLRNVQETLRLSRA</sequence>